<feature type="compositionally biased region" description="Pro residues" evidence="2">
    <location>
        <begin position="190"/>
        <end position="202"/>
    </location>
</feature>
<evidence type="ECO:0000256" key="2">
    <source>
        <dbReference type="SAM" id="MobiDB-lite"/>
    </source>
</evidence>
<dbReference type="GO" id="GO:0007165">
    <property type="term" value="P:signal transduction"/>
    <property type="evidence" value="ECO:0007669"/>
    <property type="project" value="InterPro"/>
</dbReference>
<feature type="coiled-coil region" evidence="1">
    <location>
        <begin position="328"/>
        <end position="390"/>
    </location>
</feature>
<gene>
    <name evidence="4" type="ORF">DSTB1V02_LOCUS4647</name>
</gene>
<feature type="domain" description="Ras-associating" evidence="3">
    <location>
        <begin position="1"/>
        <end position="82"/>
    </location>
</feature>
<feature type="coiled-coil region" evidence="1">
    <location>
        <begin position="429"/>
        <end position="470"/>
    </location>
</feature>
<reference evidence="4" key="1">
    <citation type="submission" date="2020-11" db="EMBL/GenBank/DDBJ databases">
        <authorList>
            <person name="Tran Van P."/>
        </authorList>
    </citation>
    <scope>NUCLEOTIDE SEQUENCE</scope>
</reference>
<feature type="compositionally biased region" description="Polar residues" evidence="2">
    <location>
        <begin position="119"/>
        <end position="135"/>
    </location>
</feature>
<dbReference type="InterPro" id="IPR048944">
    <property type="entry name" value="RASSF8_RA"/>
</dbReference>
<feature type="compositionally biased region" description="Basic and acidic residues" evidence="2">
    <location>
        <begin position="251"/>
        <end position="264"/>
    </location>
</feature>
<feature type="region of interest" description="Disordered" evidence="2">
    <location>
        <begin position="80"/>
        <end position="275"/>
    </location>
</feature>
<dbReference type="CDD" id="cd16134">
    <property type="entry name" value="RA_RASSF8"/>
    <property type="match status" value="1"/>
</dbReference>
<protein>
    <recommendedName>
        <fullName evidence="3">Ras-associating domain-containing protein</fullName>
    </recommendedName>
</protein>
<accession>A0A7R9A3F1</accession>
<dbReference type="InterPro" id="IPR000159">
    <property type="entry name" value="RA_dom"/>
</dbReference>
<dbReference type="AlphaFoldDB" id="A0A7R9A3F1"/>
<dbReference type="EMBL" id="LR900222">
    <property type="protein sequence ID" value="CAD7244760.1"/>
    <property type="molecule type" value="Genomic_DNA"/>
</dbReference>
<feature type="region of interest" description="Disordered" evidence="2">
    <location>
        <begin position="498"/>
        <end position="517"/>
    </location>
</feature>
<proteinExistence type="predicted"/>
<dbReference type="PANTHER" id="PTHR15286">
    <property type="entry name" value="RAS-ASSOCIATING DOMAIN CONTAINING PROTEIN"/>
    <property type="match status" value="1"/>
</dbReference>
<dbReference type="PANTHER" id="PTHR15286:SF6">
    <property type="entry name" value="GH01133P"/>
    <property type="match status" value="1"/>
</dbReference>
<feature type="compositionally biased region" description="Basic and acidic residues" evidence="2">
    <location>
        <begin position="136"/>
        <end position="148"/>
    </location>
</feature>
<dbReference type="EMBL" id="CAJPEV010000705">
    <property type="protein sequence ID" value="CAG0887770.1"/>
    <property type="molecule type" value="Genomic_DNA"/>
</dbReference>
<evidence type="ECO:0000256" key="1">
    <source>
        <dbReference type="SAM" id="Coils"/>
    </source>
</evidence>
<dbReference type="Proteomes" id="UP000677054">
    <property type="component" value="Unassembled WGS sequence"/>
</dbReference>
<dbReference type="Gene3D" id="3.10.20.90">
    <property type="entry name" value="Phosphatidylinositol 3-kinase Catalytic Subunit, Chain A, domain 1"/>
    <property type="match status" value="1"/>
</dbReference>
<dbReference type="SUPFAM" id="SSF54236">
    <property type="entry name" value="Ubiquitin-like"/>
    <property type="match status" value="1"/>
</dbReference>
<feature type="compositionally biased region" description="Basic and acidic residues" evidence="2">
    <location>
        <begin position="98"/>
        <end position="109"/>
    </location>
</feature>
<dbReference type="InterPro" id="IPR029071">
    <property type="entry name" value="Ubiquitin-like_domsf"/>
</dbReference>
<keyword evidence="1" id="KW-0175">Coiled coil</keyword>
<organism evidence="4">
    <name type="scientific">Darwinula stevensoni</name>
    <dbReference type="NCBI Taxonomy" id="69355"/>
    <lineage>
        <taxon>Eukaryota</taxon>
        <taxon>Metazoa</taxon>
        <taxon>Ecdysozoa</taxon>
        <taxon>Arthropoda</taxon>
        <taxon>Crustacea</taxon>
        <taxon>Oligostraca</taxon>
        <taxon>Ostracoda</taxon>
        <taxon>Podocopa</taxon>
        <taxon>Podocopida</taxon>
        <taxon>Darwinulocopina</taxon>
        <taxon>Darwinuloidea</taxon>
        <taxon>Darwinulidae</taxon>
        <taxon>Darwinula</taxon>
    </lineage>
</organism>
<evidence type="ECO:0000313" key="4">
    <source>
        <dbReference type="EMBL" id="CAD7244760.1"/>
    </source>
</evidence>
<evidence type="ECO:0000313" key="5">
    <source>
        <dbReference type="Proteomes" id="UP000677054"/>
    </source>
</evidence>
<feature type="compositionally biased region" description="Pro residues" evidence="2">
    <location>
        <begin position="171"/>
        <end position="182"/>
    </location>
</feature>
<dbReference type="PROSITE" id="PS50200">
    <property type="entry name" value="RA"/>
    <property type="match status" value="1"/>
</dbReference>
<dbReference type="InterPro" id="IPR033593">
    <property type="entry name" value="N-RASSF"/>
</dbReference>
<dbReference type="InterPro" id="IPR048945">
    <property type="entry name" value="RASSF8/10_RA"/>
</dbReference>
<dbReference type="SMART" id="SM00314">
    <property type="entry name" value="RA"/>
    <property type="match status" value="1"/>
</dbReference>
<sequence length="517" mass="59028">MELKVWVEGIQRIVCGVTDKTTCQDVVYALAHATGRTGRFTLIERWRNNERLLAPQENPLKVLMKWGEYSTDVQFILQRTPLEKETSSPSDAKPWAKHGPESKNVKRDNVGIVKGVPQQRDSNSKSEPGNFLTKTCDQEKPGGSHREGISTGSAQFCSPVDGPSPSQLPLGLPPYRDPPRPSSPWDKSPIRPPPPYREPPPVKQRTIPPRTMAGNSFDRDEDARTPSPEEMKNSRFAEVRSPTPTPRRHLLKEFKSHSAGEKDSFPGGSPSKSPRYRELLDYVNSQREHLSYQQAEITQYDAEIQYWEVKAREQQKYFDQISQETLRLEALNCTHEQEVRELHQIEEEMKLSSQRERTLQSELTLLRSKLANCETQLLQCKNKIRILMEEVSEEQRLLSEQEMLEISHHGDEDSSLGLQEEIHKKQMEYTELSASSQDLETQIVNLEEAIVEKKQQLEVLLGEMKQMNLESLSFLPLAEEVQHLVDGGSIQKRRMVGSPRQLETAAPTPKNPQGVWV</sequence>
<keyword evidence="5" id="KW-1185">Reference proteome</keyword>
<name>A0A7R9A3F1_9CRUS</name>
<evidence type="ECO:0000259" key="3">
    <source>
        <dbReference type="PROSITE" id="PS50200"/>
    </source>
</evidence>
<dbReference type="OrthoDB" id="10051571at2759"/>
<dbReference type="Pfam" id="PF21712">
    <property type="entry name" value="RASSF8-10_RA"/>
    <property type="match status" value="1"/>
</dbReference>
<feature type="compositionally biased region" description="Basic and acidic residues" evidence="2">
    <location>
        <begin position="217"/>
        <end position="238"/>
    </location>
</feature>